<reference evidence="2 3" key="1">
    <citation type="submission" date="2013-08" db="EMBL/GenBank/DDBJ databases">
        <authorList>
            <person name="Durkin A.S."/>
            <person name="Haft D.R."/>
            <person name="McCorrison J."/>
            <person name="Torralba M."/>
            <person name="Gillis M."/>
            <person name="Haft D.H."/>
            <person name="Methe B."/>
            <person name="Sutton G."/>
            <person name="Nelson K.E."/>
        </authorList>
    </citation>
    <scope>NUCLEOTIDE SEQUENCE [LARGE SCALE GENOMIC DNA]</scope>
    <source>
        <strain evidence="2 3">F0068</strain>
    </source>
</reference>
<sequence length="37" mass="4312">MVVWVLLSLLATPLLMIIILLAIGKNENYIENHYDRE</sequence>
<dbReference type="AlphaFoldDB" id="U2MU41"/>
<comment type="caution">
    <text evidence="2">The sequence shown here is derived from an EMBL/GenBank/DDBJ whole genome shotgun (WGS) entry which is preliminary data.</text>
</comment>
<accession>U2MU41</accession>
<name>U2MU41_9BACT</name>
<keyword evidence="1" id="KW-0472">Membrane</keyword>
<gene>
    <name evidence="2" type="ORF">HMPREF1218_1413</name>
</gene>
<protein>
    <submittedName>
        <fullName evidence="2">Uncharacterized protein</fullName>
    </submittedName>
</protein>
<evidence type="ECO:0000313" key="2">
    <source>
        <dbReference type="EMBL" id="ERK02759.1"/>
    </source>
</evidence>
<keyword evidence="1" id="KW-1133">Transmembrane helix</keyword>
<organism evidence="2 3">
    <name type="scientific">Hoylesella pleuritidis F0068</name>
    <dbReference type="NCBI Taxonomy" id="1081904"/>
    <lineage>
        <taxon>Bacteria</taxon>
        <taxon>Pseudomonadati</taxon>
        <taxon>Bacteroidota</taxon>
        <taxon>Bacteroidia</taxon>
        <taxon>Bacteroidales</taxon>
        <taxon>Prevotellaceae</taxon>
        <taxon>Hoylesella</taxon>
    </lineage>
</organism>
<keyword evidence="1" id="KW-0812">Transmembrane</keyword>
<dbReference type="EMBL" id="AWET01000021">
    <property type="protein sequence ID" value="ERK02759.1"/>
    <property type="molecule type" value="Genomic_DNA"/>
</dbReference>
<dbReference type="PATRIC" id="fig|1081904.3.peg.1032"/>
<dbReference type="Proteomes" id="UP000016600">
    <property type="component" value="Unassembled WGS sequence"/>
</dbReference>
<keyword evidence="3" id="KW-1185">Reference proteome</keyword>
<feature type="transmembrane region" description="Helical" evidence="1">
    <location>
        <begin position="6"/>
        <end position="24"/>
    </location>
</feature>
<evidence type="ECO:0000313" key="3">
    <source>
        <dbReference type="Proteomes" id="UP000016600"/>
    </source>
</evidence>
<proteinExistence type="predicted"/>
<evidence type="ECO:0000256" key="1">
    <source>
        <dbReference type="SAM" id="Phobius"/>
    </source>
</evidence>